<dbReference type="Proteomes" id="UP001195769">
    <property type="component" value="Unassembled WGS sequence"/>
</dbReference>
<dbReference type="RefSeq" id="XP_041228190.1">
    <property type="nucleotide sequence ID" value="XM_041364194.1"/>
</dbReference>
<feature type="domain" description="CxC2-like cysteine cluster KDZ transposase-associated" evidence="1">
    <location>
        <begin position="56"/>
        <end position="130"/>
    </location>
</feature>
<dbReference type="InterPro" id="IPR041457">
    <property type="entry name" value="CxC2_KDZ-assoc"/>
</dbReference>
<dbReference type="GeneID" id="64658492"/>
<dbReference type="AlphaFoldDB" id="A0AAD4EAJ3"/>
<evidence type="ECO:0000313" key="3">
    <source>
        <dbReference type="Proteomes" id="UP001195769"/>
    </source>
</evidence>
<proteinExistence type="predicted"/>
<dbReference type="InterPro" id="IPR040521">
    <property type="entry name" value="KDZ"/>
</dbReference>
<accession>A0AAD4EAJ3</accession>
<dbReference type="Pfam" id="PF18758">
    <property type="entry name" value="KDZ"/>
    <property type="match status" value="1"/>
</dbReference>
<gene>
    <name evidence="2" type="ORF">F5891DRAFT_1127573</name>
</gene>
<evidence type="ECO:0000259" key="1">
    <source>
        <dbReference type="Pfam" id="PF18803"/>
    </source>
</evidence>
<dbReference type="Pfam" id="PF18803">
    <property type="entry name" value="CxC2"/>
    <property type="match status" value="1"/>
</dbReference>
<dbReference type="PROSITE" id="PS51257">
    <property type="entry name" value="PROKAR_LIPOPROTEIN"/>
    <property type="match status" value="1"/>
</dbReference>
<dbReference type="EMBL" id="JABBWK010000016">
    <property type="protein sequence ID" value="KAG1902615.1"/>
    <property type="molecule type" value="Genomic_DNA"/>
</dbReference>
<comment type="caution">
    <text evidence="2">The sequence shown here is derived from an EMBL/GenBank/DDBJ whole genome shotgun (WGS) entry which is preliminary data.</text>
</comment>
<evidence type="ECO:0000313" key="2">
    <source>
        <dbReference type="EMBL" id="KAG1902615.1"/>
    </source>
</evidence>
<reference evidence="2" key="1">
    <citation type="journal article" date="2020" name="New Phytol.">
        <title>Comparative genomics reveals dynamic genome evolution in host specialist ectomycorrhizal fungi.</title>
        <authorList>
            <person name="Lofgren L.A."/>
            <person name="Nguyen N.H."/>
            <person name="Vilgalys R."/>
            <person name="Ruytinx J."/>
            <person name="Liao H.L."/>
            <person name="Branco S."/>
            <person name="Kuo A."/>
            <person name="LaButti K."/>
            <person name="Lipzen A."/>
            <person name="Andreopoulos W."/>
            <person name="Pangilinan J."/>
            <person name="Riley R."/>
            <person name="Hundley H."/>
            <person name="Na H."/>
            <person name="Barry K."/>
            <person name="Grigoriev I.V."/>
            <person name="Stajich J.E."/>
            <person name="Kennedy P.G."/>
        </authorList>
    </citation>
    <scope>NUCLEOTIDE SEQUENCE</scope>
    <source>
        <strain evidence="2">FC203</strain>
    </source>
</reference>
<keyword evidence="3" id="KW-1185">Reference proteome</keyword>
<sequence>MLRLEGRGDFISQATCHGTYGCSLPAEFRCEDCFGTELYCQSCTMERHHEHPLHRIKCCYNPAACQDFVILHVNGIHEVNLDFCGCETTQSPTTQLLHIRWFPATVLEPKTTATFKLLRHFHILSFESKTLTRLTHNRGVVIVKDHYDALLRMIREWRNITLLKHFGWGHDPAGTGATEQGSCAVLCLACPQPGKNLPENWESAPSETRWLYALFLAIDANFRLACKNVSSDQMDPGLNCGWAYFVKEQQYKTFLTDVGRCPQEKSTCASHNAVNLAETKNSQGLAATGAGTVDCSRHNFKRPCGVGDLQKGKKYVNMDYLFFSTMQHTGDIAVLNISYDITCQWSMNLWQRMHRYPSTIHLCHHDNKTITFLVPKFHLPAHIEICQITYSHNLLKGMGRTDGEAPDHGWANINPVATSTREMGPGSRRDTLDNHHQKIGEGMVFLVVFGNIRSEIHEITCKNKGR</sequence>
<protein>
    <recommendedName>
        <fullName evidence="1">CxC2-like cysteine cluster KDZ transposase-associated domain-containing protein</fullName>
    </recommendedName>
</protein>
<name>A0AAD4EAJ3_9AGAM</name>
<organism evidence="2 3">
    <name type="scientific">Suillus fuscotomentosus</name>
    <dbReference type="NCBI Taxonomy" id="1912939"/>
    <lineage>
        <taxon>Eukaryota</taxon>
        <taxon>Fungi</taxon>
        <taxon>Dikarya</taxon>
        <taxon>Basidiomycota</taxon>
        <taxon>Agaricomycotina</taxon>
        <taxon>Agaricomycetes</taxon>
        <taxon>Agaricomycetidae</taxon>
        <taxon>Boletales</taxon>
        <taxon>Suillineae</taxon>
        <taxon>Suillaceae</taxon>
        <taxon>Suillus</taxon>
    </lineage>
</organism>